<comment type="caution">
    <text evidence="9">The sequence shown here is derived from an EMBL/GenBank/DDBJ whole genome shotgun (WGS) entry which is preliminary data.</text>
</comment>
<feature type="region of interest" description="Disordered" evidence="7">
    <location>
        <begin position="24"/>
        <end position="44"/>
    </location>
</feature>
<dbReference type="InterPro" id="IPR051372">
    <property type="entry name" value="CWC21"/>
</dbReference>
<dbReference type="PANTHER" id="PTHR36562:SF5">
    <property type="entry name" value="SERINE_ARGININE REPETITIVE MATRIX 2"/>
    <property type="match status" value="1"/>
</dbReference>
<evidence type="ECO:0000256" key="7">
    <source>
        <dbReference type="SAM" id="MobiDB-lite"/>
    </source>
</evidence>
<feature type="domain" description="CWF21" evidence="8">
    <location>
        <begin position="52"/>
        <end position="97"/>
    </location>
</feature>
<keyword evidence="3" id="KW-0507">mRNA processing</keyword>
<feature type="region of interest" description="Disordered" evidence="7">
    <location>
        <begin position="94"/>
        <end position="267"/>
    </location>
</feature>
<comment type="similarity">
    <text evidence="2">Belongs to the CWC21 family.</text>
</comment>
<evidence type="ECO:0000256" key="1">
    <source>
        <dbReference type="ARBA" id="ARBA00004123"/>
    </source>
</evidence>
<feature type="compositionally biased region" description="Basic and acidic residues" evidence="7">
    <location>
        <begin position="162"/>
        <end position="201"/>
    </location>
</feature>
<comment type="subcellular location">
    <subcellularLocation>
        <location evidence="1">Nucleus</location>
    </subcellularLocation>
</comment>
<dbReference type="CDD" id="cd21372">
    <property type="entry name" value="cwf21_CWC21-like"/>
    <property type="match status" value="1"/>
</dbReference>
<keyword evidence="5" id="KW-0508">mRNA splicing</keyword>
<accession>A0ABR3Z413</accession>
<sequence>MDNVGLSTPRGSGTSGYVQRNLAHIKPRNYPAHNPDAEIKEHRPREANQDILEHDRKRAVESKVFDLRDKLEDEGVDEDEIDQRCDNLRKQLLAKLNNSRAPGPRGGRRDFKAHEVHEMADAKQRESERMRRALRLGRGNTNNNHSSGGPSGGPGSSLNPDGPRDGPGRRDRDGHDERDRDHLSGSGRNERRYRDRDDPKHTHGYRKRGSSGDRYRRGDSDKPPTRDASPGRGRRRSRSPSDRGGPRSPAGSSSFSRSRSTSRSRSP</sequence>
<dbReference type="InterPro" id="IPR013170">
    <property type="entry name" value="mRNA_splic_Cwf21_dom"/>
</dbReference>
<dbReference type="SMART" id="SM01115">
    <property type="entry name" value="cwf21"/>
    <property type="match status" value="1"/>
</dbReference>
<dbReference type="EMBL" id="JAWDJO010000081">
    <property type="protein sequence ID" value="KAL1894972.1"/>
    <property type="molecule type" value="Genomic_DNA"/>
</dbReference>
<evidence type="ECO:0000313" key="10">
    <source>
        <dbReference type="Proteomes" id="UP001583280"/>
    </source>
</evidence>
<feature type="compositionally biased region" description="Basic and acidic residues" evidence="7">
    <location>
        <begin position="210"/>
        <end position="225"/>
    </location>
</feature>
<organism evidence="9 10">
    <name type="scientific">Ceratocystis pirilliformis</name>
    <dbReference type="NCBI Taxonomy" id="259994"/>
    <lineage>
        <taxon>Eukaryota</taxon>
        <taxon>Fungi</taxon>
        <taxon>Dikarya</taxon>
        <taxon>Ascomycota</taxon>
        <taxon>Pezizomycotina</taxon>
        <taxon>Sordariomycetes</taxon>
        <taxon>Hypocreomycetidae</taxon>
        <taxon>Microascales</taxon>
        <taxon>Ceratocystidaceae</taxon>
        <taxon>Ceratocystis</taxon>
    </lineage>
</organism>
<evidence type="ECO:0000256" key="4">
    <source>
        <dbReference type="ARBA" id="ARBA00022728"/>
    </source>
</evidence>
<keyword evidence="4" id="KW-0747">Spliceosome</keyword>
<reference evidence="9 10" key="1">
    <citation type="journal article" date="2024" name="IMA Fungus">
        <title>IMA Genome - F19 : A genome assembly and annotation guide to empower mycologists, including annotated draft genome sequences of Ceratocystis pirilliformis, Diaporthe australafricana, Fusarium ophioides, Paecilomyces lecythidis, and Sporothrix stenoceras.</title>
        <authorList>
            <person name="Aylward J."/>
            <person name="Wilson A.M."/>
            <person name="Visagie C.M."/>
            <person name="Spraker J."/>
            <person name="Barnes I."/>
            <person name="Buitendag C."/>
            <person name="Ceriani C."/>
            <person name="Del Mar Angel L."/>
            <person name="du Plessis D."/>
            <person name="Fuchs T."/>
            <person name="Gasser K."/>
            <person name="Kramer D."/>
            <person name="Li W."/>
            <person name="Munsamy K."/>
            <person name="Piso A."/>
            <person name="Price J.L."/>
            <person name="Sonnekus B."/>
            <person name="Thomas C."/>
            <person name="van der Nest A."/>
            <person name="van Dijk A."/>
            <person name="van Heerden A."/>
            <person name="van Vuuren N."/>
            <person name="Yilmaz N."/>
            <person name="Duong T.A."/>
            <person name="van der Merwe N.A."/>
            <person name="Wingfield M.J."/>
            <person name="Wingfield B.D."/>
        </authorList>
    </citation>
    <scope>NUCLEOTIDE SEQUENCE [LARGE SCALE GENOMIC DNA]</scope>
    <source>
        <strain evidence="9 10">CMW 12675</strain>
    </source>
</reference>
<dbReference type="Pfam" id="PF08312">
    <property type="entry name" value="cwf21"/>
    <property type="match status" value="1"/>
</dbReference>
<name>A0ABR3Z413_9PEZI</name>
<proteinExistence type="inferred from homology"/>
<evidence type="ECO:0000313" key="9">
    <source>
        <dbReference type="EMBL" id="KAL1894972.1"/>
    </source>
</evidence>
<protein>
    <recommendedName>
        <fullName evidence="8">CWF21 domain-containing protein</fullName>
    </recommendedName>
</protein>
<dbReference type="Proteomes" id="UP001583280">
    <property type="component" value="Unassembled WGS sequence"/>
</dbReference>
<evidence type="ECO:0000259" key="8">
    <source>
        <dbReference type="SMART" id="SM01115"/>
    </source>
</evidence>
<feature type="compositionally biased region" description="Low complexity" evidence="7">
    <location>
        <begin position="137"/>
        <end position="148"/>
    </location>
</feature>
<feature type="compositionally biased region" description="Basic and acidic residues" evidence="7">
    <location>
        <begin position="107"/>
        <end position="131"/>
    </location>
</feature>
<dbReference type="PANTHER" id="PTHR36562">
    <property type="entry name" value="SERINE/ARGININE REPETITIVE MATRIX 2"/>
    <property type="match status" value="1"/>
</dbReference>
<keyword evidence="10" id="KW-1185">Reference proteome</keyword>
<evidence type="ECO:0000256" key="3">
    <source>
        <dbReference type="ARBA" id="ARBA00022664"/>
    </source>
</evidence>
<dbReference type="Gene3D" id="6.10.140.420">
    <property type="match status" value="1"/>
</dbReference>
<gene>
    <name evidence="9" type="ORF">Cpir12675_003431</name>
</gene>
<evidence type="ECO:0000256" key="6">
    <source>
        <dbReference type="ARBA" id="ARBA00023242"/>
    </source>
</evidence>
<keyword evidence="6" id="KW-0539">Nucleus</keyword>
<evidence type="ECO:0000256" key="5">
    <source>
        <dbReference type="ARBA" id="ARBA00023187"/>
    </source>
</evidence>
<feature type="compositionally biased region" description="Basic and acidic residues" evidence="7">
    <location>
        <begin position="35"/>
        <end position="44"/>
    </location>
</feature>
<evidence type="ECO:0000256" key="2">
    <source>
        <dbReference type="ARBA" id="ARBA00005954"/>
    </source>
</evidence>
<feature type="compositionally biased region" description="Low complexity" evidence="7">
    <location>
        <begin position="246"/>
        <end position="259"/>
    </location>
</feature>